<comment type="caution">
    <text evidence="9">The sequence shown here is derived from an EMBL/GenBank/DDBJ whole genome shotgun (WGS) entry which is preliminary data.</text>
</comment>
<keyword evidence="3" id="KW-0645">Protease</keyword>
<dbReference type="PANTHER" id="PTHR43808">
    <property type="entry name" value="ACETYLORNITHINE DEACETYLASE"/>
    <property type="match status" value="1"/>
</dbReference>
<dbReference type="GO" id="GO:0006526">
    <property type="term" value="P:L-arginine biosynthetic process"/>
    <property type="evidence" value="ECO:0007669"/>
    <property type="project" value="TreeGrafter"/>
</dbReference>
<dbReference type="GO" id="GO:0006508">
    <property type="term" value="P:proteolysis"/>
    <property type="evidence" value="ECO:0007669"/>
    <property type="project" value="UniProtKB-KW"/>
</dbReference>
<evidence type="ECO:0000256" key="2">
    <source>
        <dbReference type="ARBA" id="ARBA00006247"/>
    </source>
</evidence>
<keyword evidence="5 9" id="KW-0378">Hydrolase</keyword>
<evidence type="ECO:0000313" key="9">
    <source>
        <dbReference type="EMBL" id="HIU95727.1"/>
    </source>
</evidence>
<dbReference type="Pfam" id="PF01546">
    <property type="entry name" value="Peptidase_M20"/>
    <property type="match status" value="1"/>
</dbReference>
<dbReference type="SUPFAM" id="SSF55031">
    <property type="entry name" value="Bacterial exopeptidase dimerisation domain"/>
    <property type="match status" value="1"/>
</dbReference>
<protein>
    <submittedName>
        <fullName evidence="9">Sapep family Mn(2+)-dependent dipeptidase</fullName>
        <ecNumber evidence="9">3.4.13.-</ecNumber>
    </submittedName>
</protein>
<evidence type="ECO:0000256" key="3">
    <source>
        <dbReference type="ARBA" id="ARBA00022670"/>
    </source>
</evidence>
<dbReference type="Gene3D" id="3.40.630.10">
    <property type="entry name" value="Zn peptidases"/>
    <property type="match status" value="1"/>
</dbReference>
<dbReference type="GO" id="GO:0008270">
    <property type="term" value="F:zinc ion binding"/>
    <property type="evidence" value="ECO:0007669"/>
    <property type="project" value="InterPro"/>
</dbReference>
<keyword evidence="8" id="KW-0482">Metalloprotease</keyword>
<dbReference type="GO" id="GO:0008237">
    <property type="term" value="F:metallopeptidase activity"/>
    <property type="evidence" value="ECO:0007669"/>
    <property type="project" value="UniProtKB-KW"/>
</dbReference>
<evidence type="ECO:0000256" key="4">
    <source>
        <dbReference type="ARBA" id="ARBA00022723"/>
    </source>
</evidence>
<dbReference type="PANTHER" id="PTHR43808:SF31">
    <property type="entry name" value="N-ACETYL-L-CITRULLINE DEACETYLASE"/>
    <property type="match status" value="1"/>
</dbReference>
<comment type="similarity">
    <text evidence="2">Belongs to the peptidase M20A family.</text>
</comment>
<accession>A0A9D1SUW0</accession>
<evidence type="ECO:0000256" key="1">
    <source>
        <dbReference type="ARBA" id="ARBA00001947"/>
    </source>
</evidence>
<dbReference type="InterPro" id="IPR036264">
    <property type="entry name" value="Bact_exopeptidase_dim_dom"/>
</dbReference>
<keyword evidence="4" id="KW-0479">Metal-binding</keyword>
<comment type="cofactor">
    <cofactor evidence="1">
        <name>Zn(2+)</name>
        <dbReference type="ChEBI" id="CHEBI:29105"/>
    </cofactor>
</comment>
<keyword evidence="6" id="KW-0862">Zinc</keyword>
<dbReference type="InterPro" id="IPR010964">
    <property type="entry name" value="M20A_pepV-rel"/>
</dbReference>
<organism evidence="9 10">
    <name type="scientific">Candidatus Allocopromorpha excrementipullorum</name>
    <dbReference type="NCBI Taxonomy" id="2840743"/>
    <lineage>
        <taxon>Bacteria</taxon>
        <taxon>Bacillati</taxon>
        <taxon>Bacillota</taxon>
        <taxon>Clostridia</taxon>
        <taxon>Eubacteriales</taxon>
        <taxon>Eubacteriaceae</taxon>
        <taxon>Eubacteriaceae incertae sedis</taxon>
        <taxon>Candidatus Allocopromorpha</taxon>
    </lineage>
</organism>
<dbReference type="Proteomes" id="UP000824130">
    <property type="component" value="Unassembled WGS sequence"/>
</dbReference>
<evidence type="ECO:0000256" key="6">
    <source>
        <dbReference type="ARBA" id="ARBA00022833"/>
    </source>
</evidence>
<dbReference type="InterPro" id="IPR050072">
    <property type="entry name" value="Peptidase_M20A"/>
</dbReference>
<dbReference type="NCBIfam" id="TIGR01887">
    <property type="entry name" value="dipeptidaselike"/>
    <property type="match status" value="1"/>
</dbReference>
<evidence type="ECO:0000256" key="5">
    <source>
        <dbReference type="ARBA" id="ARBA00022801"/>
    </source>
</evidence>
<gene>
    <name evidence="9" type="ORF">IAD25_03340</name>
</gene>
<sequence>MESEKGNGEMNEKIAAILDGYRDEMVEKLQEIIRIESVAVMEGEVGKCDAPFGEGPKKALEYMMELGKEKGFDVTNYDNVACQLDFGERKDDAVGTVGHVDVVPAGGEWKYPPYGGELHDGVIYGRGAIDDKGPTIATFYAALAIRESGLPLSRNIVQIVGSYEEGGYFPCLHRYLEKAERIPSCGIVPDSFFPICFSEKHFVNTRFTMMTAGMDAGTQDEKTGLILKSIRGGDAINIVPSWAEAIFTDSQGNEVKRVKTTGVPAHASTPEQGKNAIAMLLEELAQMDYEPRDICEGIKLLPPLVCRDVTGEGLGIREKDETGESTNNMGLISYENGKLDIDFNARLPFSLETEDMVGRVKKALAGTGFSVEMTLNIEGFRVDPQQEPAKTLIEVYREATGDNESKPFANGSGSYARVLKDFVPYGMALQNEPLLFHVENESISVDRLMSVAKIYAEALYRLAR</sequence>
<keyword evidence="7 9" id="KW-0224">Dipeptidase</keyword>
<dbReference type="Gene3D" id="3.30.70.360">
    <property type="match status" value="2"/>
</dbReference>
<dbReference type="GO" id="GO:0016805">
    <property type="term" value="F:dipeptidase activity"/>
    <property type="evidence" value="ECO:0007669"/>
    <property type="project" value="UniProtKB-KW"/>
</dbReference>
<evidence type="ECO:0000313" key="10">
    <source>
        <dbReference type="Proteomes" id="UP000824130"/>
    </source>
</evidence>
<dbReference type="AlphaFoldDB" id="A0A9D1SUW0"/>
<dbReference type="InterPro" id="IPR002933">
    <property type="entry name" value="Peptidase_M20"/>
</dbReference>
<dbReference type="GO" id="GO:0008777">
    <property type="term" value="F:acetylornithine deacetylase activity"/>
    <property type="evidence" value="ECO:0007669"/>
    <property type="project" value="TreeGrafter"/>
</dbReference>
<evidence type="ECO:0000256" key="7">
    <source>
        <dbReference type="ARBA" id="ARBA00022997"/>
    </source>
</evidence>
<dbReference type="EC" id="3.4.13.-" evidence="9"/>
<reference evidence="9" key="2">
    <citation type="journal article" date="2021" name="PeerJ">
        <title>Extensive microbial diversity within the chicken gut microbiome revealed by metagenomics and culture.</title>
        <authorList>
            <person name="Gilroy R."/>
            <person name="Ravi A."/>
            <person name="Getino M."/>
            <person name="Pursley I."/>
            <person name="Horton D.L."/>
            <person name="Alikhan N.F."/>
            <person name="Baker D."/>
            <person name="Gharbi K."/>
            <person name="Hall N."/>
            <person name="Watson M."/>
            <person name="Adriaenssens E.M."/>
            <person name="Foster-Nyarko E."/>
            <person name="Jarju S."/>
            <person name="Secka A."/>
            <person name="Antonio M."/>
            <person name="Oren A."/>
            <person name="Chaudhuri R.R."/>
            <person name="La Ragione R."/>
            <person name="Hildebrand F."/>
            <person name="Pallen M.J."/>
        </authorList>
    </citation>
    <scope>NUCLEOTIDE SEQUENCE</scope>
    <source>
        <strain evidence="9">ChiSjej4B22-8349</strain>
    </source>
</reference>
<proteinExistence type="inferred from homology"/>
<name>A0A9D1SUW0_9FIRM</name>
<dbReference type="EMBL" id="DVOB01000072">
    <property type="protein sequence ID" value="HIU95727.1"/>
    <property type="molecule type" value="Genomic_DNA"/>
</dbReference>
<dbReference type="SUPFAM" id="SSF53187">
    <property type="entry name" value="Zn-dependent exopeptidases"/>
    <property type="match status" value="1"/>
</dbReference>
<reference evidence="9" key="1">
    <citation type="submission" date="2020-10" db="EMBL/GenBank/DDBJ databases">
        <authorList>
            <person name="Gilroy R."/>
        </authorList>
    </citation>
    <scope>NUCLEOTIDE SEQUENCE</scope>
    <source>
        <strain evidence="9">ChiSjej4B22-8349</strain>
    </source>
</reference>
<evidence type="ECO:0000256" key="8">
    <source>
        <dbReference type="ARBA" id="ARBA00023049"/>
    </source>
</evidence>